<comment type="similarity">
    <text evidence="1">Belongs to the HIBADH-related family.</text>
</comment>
<dbReference type="InterPro" id="IPR051265">
    <property type="entry name" value="HIBADH-related_NP60_sf"/>
</dbReference>
<keyword evidence="2" id="KW-0560">Oxidoreductase</keyword>
<dbReference type="STRING" id="284581.AMD01_05315"/>
<evidence type="ECO:0000313" key="7">
    <source>
        <dbReference type="EMBL" id="KOO47468.1"/>
    </source>
</evidence>
<protein>
    <submittedName>
        <fullName evidence="7">3-hydroxyisobutyrate dehydrogenase</fullName>
    </submittedName>
</protein>
<dbReference type="GO" id="GO:0051287">
    <property type="term" value="F:NAD binding"/>
    <property type="evidence" value="ECO:0007669"/>
    <property type="project" value="InterPro"/>
</dbReference>
<dbReference type="InterPro" id="IPR013328">
    <property type="entry name" value="6PGD_dom2"/>
</dbReference>
<keyword evidence="8" id="KW-1185">Reference proteome</keyword>
<accession>A0A0M0LA22</accession>
<evidence type="ECO:0000259" key="5">
    <source>
        <dbReference type="Pfam" id="PF03446"/>
    </source>
</evidence>
<dbReference type="InterPro" id="IPR036291">
    <property type="entry name" value="NAD(P)-bd_dom_sf"/>
</dbReference>
<reference evidence="8" key="1">
    <citation type="submission" date="2015-08" db="EMBL/GenBank/DDBJ databases">
        <title>Fjat-14210 dsm16467.</title>
        <authorList>
            <person name="Liu B."/>
            <person name="Wang J."/>
            <person name="Zhu Y."/>
            <person name="Liu G."/>
            <person name="Chen Q."/>
            <person name="Chen Z."/>
            <person name="Lan J."/>
            <person name="Che J."/>
            <person name="Ge C."/>
            <person name="Shi H."/>
            <person name="Pan Z."/>
            <person name="Liu X."/>
        </authorList>
    </citation>
    <scope>NUCLEOTIDE SEQUENCE [LARGE SCALE GENOMIC DNA]</scope>
    <source>
        <strain evidence="8">DSM 16467</strain>
    </source>
</reference>
<evidence type="ECO:0000256" key="3">
    <source>
        <dbReference type="ARBA" id="ARBA00023027"/>
    </source>
</evidence>
<dbReference type="AlphaFoldDB" id="A0A0M0LA22"/>
<evidence type="ECO:0000256" key="1">
    <source>
        <dbReference type="ARBA" id="ARBA00009080"/>
    </source>
</evidence>
<feature type="domain" description="6-phosphogluconate dehydrogenase NADP-binding" evidence="5">
    <location>
        <begin position="5"/>
        <end position="163"/>
    </location>
</feature>
<organism evidence="7 8">
    <name type="scientific">Priestia koreensis</name>
    <dbReference type="NCBI Taxonomy" id="284581"/>
    <lineage>
        <taxon>Bacteria</taxon>
        <taxon>Bacillati</taxon>
        <taxon>Bacillota</taxon>
        <taxon>Bacilli</taxon>
        <taxon>Bacillales</taxon>
        <taxon>Bacillaceae</taxon>
        <taxon>Priestia</taxon>
    </lineage>
</organism>
<dbReference type="EMBL" id="LILC01000007">
    <property type="protein sequence ID" value="KOO47468.1"/>
    <property type="molecule type" value="Genomic_DNA"/>
</dbReference>
<sequence>MQHTLGWIGLGYMGNPMTKNLLKAEYHVNVYNRSADKAAPLVDAGAVQLASPKEIVEKSDVIFLMLSNTKAIEAVLTEDNGVLEADLHSKIIVNMSTIAPDEAIEFAKMIEEKGGTYVDAPVSGSVGVAQTGQLVVLAGGDEEVVKTLKPYFDVLGKETIHFGPSGKASAAKLSINLLLGIVGQGVGETLLLGEKFGLEKEKILEMISQSGMNTPLFQGKKDMYRNEEFPAAFKVELMSKDLGLVKNEVDRMEGIYPLAEAVNQTYREAKENGKGELDMGAVYLELKEKNQR</sequence>
<feature type="active site" evidence="4">
    <location>
        <position position="172"/>
    </location>
</feature>
<evidence type="ECO:0000313" key="8">
    <source>
        <dbReference type="Proteomes" id="UP000037558"/>
    </source>
</evidence>
<dbReference type="Gene3D" id="1.10.1040.10">
    <property type="entry name" value="N-(1-d-carboxylethyl)-l-norvaline Dehydrogenase, domain 2"/>
    <property type="match status" value="1"/>
</dbReference>
<dbReference type="PANTHER" id="PTHR43580">
    <property type="entry name" value="OXIDOREDUCTASE GLYR1-RELATED"/>
    <property type="match status" value="1"/>
</dbReference>
<dbReference type="SUPFAM" id="SSF51735">
    <property type="entry name" value="NAD(P)-binding Rossmann-fold domains"/>
    <property type="match status" value="1"/>
</dbReference>
<dbReference type="InterPro" id="IPR029154">
    <property type="entry name" value="HIBADH-like_NADP-bd"/>
</dbReference>
<dbReference type="SUPFAM" id="SSF48179">
    <property type="entry name" value="6-phosphogluconate dehydrogenase C-terminal domain-like"/>
    <property type="match status" value="1"/>
</dbReference>
<dbReference type="InterPro" id="IPR015815">
    <property type="entry name" value="HIBADH-related"/>
</dbReference>
<dbReference type="Pfam" id="PF03446">
    <property type="entry name" value="NAD_binding_2"/>
    <property type="match status" value="1"/>
</dbReference>
<dbReference type="PATRIC" id="fig|284581.3.peg.4441"/>
<evidence type="ECO:0000256" key="4">
    <source>
        <dbReference type="PIRSR" id="PIRSR000103-1"/>
    </source>
</evidence>
<dbReference type="GO" id="GO:0050661">
    <property type="term" value="F:NADP binding"/>
    <property type="evidence" value="ECO:0007669"/>
    <property type="project" value="InterPro"/>
</dbReference>
<evidence type="ECO:0000256" key="2">
    <source>
        <dbReference type="ARBA" id="ARBA00023002"/>
    </source>
</evidence>
<evidence type="ECO:0000259" key="6">
    <source>
        <dbReference type="Pfam" id="PF14833"/>
    </source>
</evidence>
<gene>
    <name evidence="7" type="ORF">AMD01_05315</name>
</gene>
<dbReference type="Gene3D" id="3.40.50.720">
    <property type="entry name" value="NAD(P)-binding Rossmann-like Domain"/>
    <property type="match status" value="1"/>
</dbReference>
<name>A0A0M0LA22_9BACI</name>
<dbReference type="Pfam" id="PF14833">
    <property type="entry name" value="NAD_binding_11"/>
    <property type="match status" value="1"/>
</dbReference>
<dbReference type="InterPro" id="IPR006115">
    <property type="entry name" value="6PGDH_NADP-bd"/>
</dbReference>
<comment type="caution">
    <text evidence="7">The sequence shown here is derived from an EMBL/GenBank/DDBJ whole genome shotgun (WGS) entry which is preliminary data.</text>
</comment>
<dbReference type="OrthoDB" id="9786703at2"/>
<dbReference type="PIRSF" id="PIRSF000103">
    <property type="entry name" value="HIBADH"/>
    <property type="match status" value="1"/>
</dbReference>
<dbReference type="RefSeq" id="WP_053400372.1">
    <property type="nucleotide sequence ID" value="NZ_LILC01000007.1"/>
</dbReference>
<keyword evidence="3" id="KW-0520">NAD</keyword>
<feature type="domain" description="3-hydroxyisobutyrate dehydrogenase-like NAD-binding" evidence="6">
    <location>
        <begin position="166"/>
        <end position="283"/>
    </location>
</feature>
<proteinExistence type="inferred from homology"/>
<dbReference type="GO" id="GO:0016491">
    <property type="term" value="F:oxidoreductase activity"/>
    <property type="evidence" value="ECO:0007669"/>
    <property type="project" value="UniProtKB-KW"/>
</dbReference>
<dbReference type="PANTHER" id="PTHR43580:SF2">
    <property type="entry name" value="CYTOKINE-LIKE NUCLEAR FACTOR N-PAC"/>
    <property type="match status" value="1"/>
</dbReference>
<dbReference type="Proteomes" id="UP000037558">
    <property type="component" value="Unassembled WGS sequence"/>
</dbReference>
<dbReference type="InterPro" id="IPR008927">
    <property type="entry name" value="6-PGluconate_DH-like_C_sf"/>
</dbReference>